<dbReference type="PANTHER" id="PTHR21660">
    <property type="entry name" value="THIOESTERASE SUPERFAMILY MEMBER-RELATED"/>
    <property type="match status" value="1"/>
</dbReference>
<accession>A0A2R4VSI6</accession>
<dbReference type="Pfam" id="PF03061">
    <property type="entry name" value="4HBT"/>
    <property type="match status" value="1"/>
</dbReference>
<proteinExistence type="inferred from homology"/>
<dbReference type="Gene3D" id="3.10.129.10">
    <property type="entry name" value="Hotdog Thioesterase"/>
    <property type="match status" value="1"/>
</dbReference>
<comment type="similarity">
    <text evidence="1">Belongs to the thioesterase PaaI family.</text>
</comment>
<evidence type="ECO:0000256" key="2">
    <source>
        <dbReference type="ARBA" id="ARBA00022801"/>
    </source>
</evidence>
<evidence type="ECO:0000256" key="1">
    <source>
        <dbReference type="ARBA" id="ARBA00008324"/>
    </source>
</evidence>
<dbReference type="PANTHER" id="PTHR21660:SF1">
    <property type="entry name" value="ACYL-COENZYME A THIOESTERASE 13"/>
    <property type="match status" value="1"/>
</dbReference>
<dbReference type="EMBL" id="CP028903">
    <property type="protein sequence ID" value="AWB07382.1"/>
    <property type="molecule type" value="Genomic_DNA"/>
</dbReference>
<sequence length="152" mass="16183">MGQGMDELGMDDLLNGEPESGFQRLLGYALSRWEEGEAELTMAIGERHLNRAGVVHGGVLATLLDTVSGFSATYCPFPGRVRRVVTLSLSTSFLGQARTGTLVATGRLRGGGRKIVGIAAEIRHGDTGALIATSEGMFKYRPGSENREGTEL</sequence>
<name>A0A2R4VSI6_9PROT</name>
<dbReference type="CDD" id="cd03443">
    <property type="entry name" value="PaaI_thioesterase"/>
    <property type="match status" value="1"/>
</dbReference>
<organism evidence="4 5">
    <name type="scientific">Azospirillum humicireducens</name>
    <dbReference type="NCBI Taxonomy" id="1226968"/>
    <lineage>
        <taxon>Bacteria</taxon>
        <taxon>Pseudomonadati</taxon>
        <taxon>Pseudomonadota</taxon>
        <taxon>Alphaproteobacteria</taxon>
        <taxon>Rhodospirillales</taxon>
        <taxon>Azospirillaceae</taxon>
        <taxon>Azospirillum</taxon>
    </lineage>
</organism>
<dbReference type="InterPro" id="IPR006683">
    <property type="entry name" value="Thioestr_dom"/>
</dbReference>
<geneLocation type="plasmid" evidence="4 5">
    <name>pYZ2</name>
</geneLocation>
<dbReference type="OrthoDB" id="3477511at2"/>
<gene>
    <name evidence="4" type="ORF">A6A40_20305</name>
</gene>
<keyword evidence="2" id="KW-0378">Hydrolase</keyword>
<dbReference type="Proteomes" id="UP000077405">
    <property type="component" value="Plasmid pYZ2"/>
</dbReference>
<dbReference type="KEGG" id="ahu:A6A40_20305"/>
<feature type="domain" description="Thioesterase" evidence="3">
    <location>
        <begin position="53"/>
        <end position="128"/>
    </location>
</feature>
<dbReference type="NCBIfam" id="TIGR00369">
    <property type="entry name" value="unchar_dom_1"/>
    <property type="match status" value="1"/>
</dbReference>
<dbReference type="InterPro" id="IPR003736">
    <property type="entry name" value="PAAI_dom"/>
</dbReference>
<keyword evidence="4" id="KW-0614">Plasmid</keyword>
<evidence type="ECO:0000313" key="5">
    <source>
        <dbReference type="Proteomes" id="UP000077405"/>
    </source>
</evidence>
<dbReference type="InterPro" id="IPR039298">
    <property type="entry name" value="ACOT13"/>
</dbReference>
<dbReference type="AlphaFoldDB" id="A0A2R4VSI6"/>
<dbReference type="GO" id="GO:0047617">
    <property type="term" value="F:fatty acyl-CoA hydrolase activity"/>
    <property type="evidence" value="ECO:0007669"/>
    <property type="project" value="InterPro"/>
</dbReference>
<dbReference type="InterPro" id="IPR029069">
    <property type="entry name" value="HotDog_dom_sf"/>
</dbReference>
<evidence type="ECO:0000259" key="3">
    <source>
        <dbReference type="Pfam" id="PF03061"/>
    </source>
</evidence>
<evidence type="ECO:0000313" key="4">
    <source>
        <dbReference type="EMBL" id="AWB07382.1"/>
    </source>
</evidence>
<reference evidence="4 5" key="1">
    <citation type="submission" date="2018-04" db="EMBL/GenBank/DDBJ databases">
        <title>Complete genome sequence of the nitrogen-fixing bacterium Azospirillum humicireducens type strain SgZ-5.</title>
        <authorList>
            <person name="Yu Z."/>
        </authorList>
    </citation>
    <scope>NUCLEOTIDE SEQUENCE [LARGE SCALE GENOMIC DNA]</scope>
    <source>
        <strain evidence="4 5">SgZ-5</strain>
        <plasmid evidence="4 5">pYZ2</plasmid>
    </source>
</reference>
<keyword evidence="5" id="KW-1185">Reference proteome</keyword>
<dbReference type="SUPFAM" id="SSF54637">
    <property type="entry name" value="Thioesterase/thiol ester dehydrase-isomerase"/>
    <property type="match status" value="1"/>
</dbReference>
<protein>
    <submittedName>
        <fullName evidence="4">PaaI family thioesterase</fullName>
    </submittedName>
</protein>